<feature type="domain" description="BFN" evidence="6">
    <location>
        <begin position="198"/>
        <end position="334"/>
    </location>
</feature>
<evidence type="ECO:0000259" key="6">
    <source>
        <dbReference type="PROSITE" id="PS51658"/>
    </source>
</evidence>
<dbReference type="InterPro" id="IPR003729">
    <property type="entry name" value="Bi_nuclease_dom"/>
</dbReference>
<evidence type="ECO:0000256" key="4">
    <source>
        <dbReference type="ARBA" id="ARBA00023125"/>
    </source>
</evidence>
<keyword evidence="8" id="KW-1185">Reference proteome</keyword>
<keyword evidence="2" id="KW-0805">Transcription regulation</keyword>
<keyword evidence="4" id="KW-0238">DNA-binding</keyword>
<dbReference type="InterPro" id="IPR039425">
    <property type="entry name" value="RNA_pol_sigma-70-like"/>
</dbReference>
<organism evidence="7 8">
    <name type="scientific">Reticulibacter mediterranei</name>
    <dbReference type="NCBI Taxonomy" id="2778369"/>
    <lineage>
        <taxon>Bacteria</taxon>
        <taxon>Bacillati</taxon>
        <taxon>Chloroflexota</taxon>
        <taxon>Ktedonobacteria</taxon>
        <taxon>Ktedonobacterales</taxon>
        <taxon>Reticulibacteraceae</taxon>
        <taxon>Reticulibacter</taxon>
    </lineage>
</organism>
<evidence type="ECO:0000256" key="5">
    <source>
        <dbReference type="ARBA" id="ARBA00023163"/>
    </source>
</evidence>
<keyword evidence="5" id="KW-0804">Transcription</keyword>
<dbReference type="InterPro" id="IPR036104">
    <property type="entry name" value="BFN_sf"/>
</dbReference>
<gene>
    <name evidence="7" type="ORF">KSF_066000</name>
</gene>
<name>A0A8J3ITJ8_9CHLR</name>
<dbReference type="GO" id="GO:0004518">
    <property type="term" value="F:nuclease activity"/>
    <property type="evidence" value="ECO:0007669"/>
    <property type="project" value="InterPro"/>
</dbReference>
<dbReference type="InterPro" id="IPR013249">
    <property type="entry name" value="RNA_pol_sigma70_r4_t2"/>
</dbReference>
<dbReference type="InterPro" id="IPR036388">
    <property type="entry name" value="WH-like_DNA-bd_sf"/>
</dbReference>
<dbReference type="Pfam" id="PF04542">
    <property type="entry name" value="Sigma70_r2"/>
    <property type="match status" value="1"/>
</dbReference>
<dbReference type="NCBIfam" id="TIGR02937">
    <property type="entry name" value="sigma70-ECF"/>
    <property type="match status" value="1"/>
</dbReference>
<evidence type="ECO:0000313" key="8">
    <source>
        <dbReference type="Proteomes" id="UP000597444"/>
    </source>
</evidence>
<evidence type="ECO:0000256" key="1">
    <source>
        <dbReference type="ARBA" id="ARBA00010641"/>
    </source>
</evidence>
<dbReference type="PANTHER" id="PTHR43133">
    <property type="entry name" value="RNA POLYMERASE ECF-TYPE SIGMA FACTO"/>
    <property type="match status" value="1"/>
</dbReference>
<dbReference type="InterPro" id="IPR013325">
    <property type="entry name" value="RNA_pol_sigma_r2"/>
</dbReference>
<dbReference type="Gene3D" id="1.10.1740.10">
    <property type="match status" value="1"/>
</dbReference>
<dbReference type="Gene3D" id="1.10.10.10">
    <property type="entry name" value="Winged helix-like DNA-binding domain superfamily/Winged helix DNA-binding domain"/>
    <property type="match status" value="1"/>
</dbReference>
<dbReference type="InterPro" id="IPR014284">
    <property type="entry name" value="RNA_pol_sigma-70_dom"/>
</dbReference>
<dbReference type="SUPFAM" id="SSF88659">
    <property type="entry name" value="Sigma3 and sigma4 domains of RNA polymerase sigma factors"/>
    <property type="match status" value="1"/>
</dbReference>
<proteinExistence type="inferred from homology"/>
<evidence type="ECO:0000256" key="2">
    <source>
        <dbReference type="ARBA" id="ARBA00023015"/>
    </source>
</evidence>
<evidence type="ECO:0000256" key="3">
    <source>
        <dbReference type="ARBA" id="ARBA00023082"/>
    </source>
</evidence>
<dbReference type="PANTHER" id="PTHR43133:SF8">
    <property type="entry name" value="RNA POLYMERASE SIGMA FACTOR HI_1459-RELATED"/>
    <property type="match status" value="1"/>
</dbReference>
<dbReference type="GO" id="GO:0016987">
    <property type="term" value="F:sigma factor activity"/>
    <property type="evidence" value="ECO:0007669"/>
    <property type="project" value="UniProtKB-KW"/>
</dbReference>
<dbReference type="GO" id="GO:0003677">
    <property type="term" value="F:DNA binding"/>
    <property type="evidence" value="ECO:0007669"/>
    <property type="project" value="UniProtKB-KW"/>
</dbReference>
<dbReference type="RefSeq" id="WP_220207172.1">
    <property type="nucleotide sequence ID" value="NZ_BNJK01000001.1"/>
</dbReference>
<dbReference type="Pfam" id="PF08281">
    <property type="entry name" value="Sigma70_r4_2"/>
    <property type="match status" value="1"/>
</dbReference>
<dbReference type="EMBL" id="BNJK01000001">
    <property type="protein sequence ID" value="GHO96552.1"/>
    <property type="molecule type" value="Genomic_DNA"/>
</dbReference>
<accession>A0A8J3ITJ8</accession>
<dbReference type="AlphaFoldDB" id="A0A8J3ITJ8"/>
<sequence length="687" mass="77500">MEEETDAQLVSRARADDTDAFRSLLERYQPMAFHLARRIVGKEEVAHELVQEALLQAYLSLDHLRDDARFKSWLYGIVLNLCRSWRRLHPTSELSLDSQATLFEHPLSDDPQEIAEQRELEQAVRSAIGILTPNNYAVAFLFYYKDMSMQEIANRLSLSIPAVKNRLHKARQQLQVHLQTRYADLVVSRQSPRRRKTMLRLHFCKIVQRHQNLSESTYLLLLDEKQQNAWMPFVSDRETRIPPMSLPTSQETTDVEPATSEVLVQMIHALEGKVEEMSVEELYEDLLYARVTLRGQLGRQIVKAKLDDALHLAIREQPAIFIAETVFAHQAIALADYGQTQEEQLATIEQLILDASPLLQSRARPDNLDFSRGTRGWTFYVRGALDPHVTREGKPTLALTVQQEESWSSSIIVSYRSFRPGEYSGRRVRATAHLKAQGVPQPVFTMSLAVSSPLPPGVSEVSDQYISYAASSKTMQIVDTQAWTPHRLVMDIPQDTHRISLSMSHRGQGNGIIWLGGIELEMVDESVAVTGTTLTSRLLQPFNLDFAHEFMFWEVTGEAVWHYKHGIDTTTAAGSPSAFLKSVSAEPTSPCTFQQQVNAQPYWGKSLHLSASLKTDSARGVHFFIKHWLGDDTGVEEIITGTTAWTKYHLTLPIAVGAHGFVFGMTLDGPGQCWLNNIQFQVAAGDL</sequence>
<dbReference type="InterPro" id="IPR007627">
    <property type="entry name" value="RNA_pol_sigma70_r2"/>
</dbReference>
<dbReference type="Pfam" id="PF02577">
    <property type="entry name" value="BFN_dom"/>
    <property type="match status" value="1"/>
</dbReference>
<dbReference type="SUPFAM" id="SSF88946">
    <property type="entry name" value="Sigma2 domain of RNA polymerase sigma factors"/>
    <property type="match status" value="1"/>
</dbReference>
<comment type="similarity">
    <text evidence="1">Belongs to the sigma-70 factor family. ECF subfamily.</text>
</comment>
<comment type="caution">
    <text evidence="7">The sequence shown here is derived from an EMBL/GenBank/DDBJ whole genome shotgun (WGS) entry which is preliminary data.</text>
</comment>
<dbReference type="GO" id="GO:0006352">
    <property type="term" value="P:DNA-templated transcription initiation"/>
    <property type="evidence" value="ECO:0007669"/>
    <property type="project" value="InterPro"/>
</dbReference>
<dbReference type="SUPFAM" id="SSF103256">
    <property type="entry name" value="Hypothetical protein TM0160"/>
    <property type="match status" value="1"/>
</dbReference>
<dbReference type="CDD" id="cd06171">
    <property type="entry name" value="Sigma70_r4"/>
    <property type="match status" value="1"/>
</dbReference>
<reference evidence="7" key="1">
    <citation type="submission" date="2020-10" db="EMBL/GenBank/DDBJ databases">
        <title>Taxonomic study of unclassified bacteria belonging to the class Ktedonobacteria.</title>
        <authorList>
            <person name="Yabe S."/>
            <person name="Wang C.M."/>
            <person name="Zheng Y."/>
            <person name="Sakai Y."/>
            <person name="Cavaletti L."/>
            <person name="Monciardini P."/>
            <person name="Donadio S."/>
        </authorList>
    </citation>
    <scope>NUCLEOTIDE SEQUENCE</scope>
    <source>
        <strain evidence="7">ID150040</strain>
    </source>
</reference>
<dbReference type="InterPro" id="IPR013324">
    <property type="entry name" value="RNA_pol_sigma_r3/r4-like"/>
</dbReference>
<dbReference type="Proteomes" id="UP000597444">
    <property type="component" value="Unassembled WGS sequence"/>
</dbReference>
<keyword evidence="3" id="KW-0731">Sigma factor</keyword>
<evidence type="ECO:0000313" key="7">
    <source>
        <dbReference type="EMBL" id="GHO96552.1"/>
    </source>
</evidence>
<dbReference type="PROSITE" id="PS51658">
    <property type="entry name" value="BFN"/>
    <property type="match status" value="1"/>
</dbReference>
<dbReference type="Gene3D" id="2.60.120.260">
    <property type="entry name" value="Galactose-binding domain-like"/>
    <property type="match status" value="1"/>
</dbReference>
<dbReference type="Gene3D" id="3.10.690.10">
    <property type="entry name" value="Bifunctional nuclease domain"/>
    <property type="match status" value="1"/>
</dbReference>
<protein>
    <recommendedName>
        <fullName evidence="6">BFN domain-containing protein</fullName>
    </recommendedName>
</protein>